<gene>
    <name evidence="2" type="ORF">PISMIDRAFT_99118</name>
</gene>
<sequence length="227" mass="26141">VVIDPSLRFWWIRKYWGWEWITHAEDIVLALMEKYRAMKVSASGNIESSSQLDSLDSLTRLYGLDDMELGPSTCSALQAVEQEYQLYVNGELVDESMDPLRFWEVNCTRFPMMFAIVMDYLPIQVSSEPCERVFSSSADTDTKKQNCPILMEALQMLKYHLRSLQIDFLVNWTSPYTILVEDEPEELDDAGKKWKGDADIHTTFQVLLDRSEAEEGEALPSNVNVYA</sequence>
<evidence type="ECO:0000313" key="2">
    <source>
        <dbReference type="EMBL" id="KIK24147.1"/>
    </source>
</evidence>
<dbReference type="SUPFAM" id="SSF53098">
    <property type="entry name" value="Ribonuclease H-like"/>
    <property type="match status" value="1"/>
</dbReference>
<reference evidence="3" key="2">
    <citation type="submission" date="2015-01" db="EMBL/GenBank/DDBJ databases">
        <title>Evolutionary Origins and Diversification of the Mycorrhizal Mutualists.</title>
        <authorList>
            <consortium name="DOE Joint Genome Institute"/>
            <consortium name="Mycorrhizal Genomics Consortium"/>
            <person name="Kohler A."/>
            <person name="Kuo A."/>
            <person name="Nagy L.G."/>
            <person name="Floudas D."/>
            <person name="Copeland A."/>
            <person name="Barry K.W."/>
            <person name="Cichocki N."/>
            <person name="Veneault-Fourrey C."/>
            <person name="LaButti K."/>
            <person name="Lindquist E.A."/>
            <person name="Lipzen A."/>
            <person name="Lundell T."/>
            <person name="Morin E."/>
            <person name="Murat C."/>
            <person name="Riley R."/>
            <person name="Ohm R."/>
            <person name="Sun H."/>
            <person name="Tunlid A."/>
            <person name="Henrissat B."/>
            <person name="Grigoriev I.V."/>
            <person name="Hibbett D.S."/>
            <person name="Martin F."/>
        </authorList>
    </citation>
    <scope>NUCLEOTIDE SEQUENCE [LARGE SCALE GENOMIC DNA]</scope>
    <source>
        <strain evidence="3">441</strain>
    </source>
</reference>
<dbReference type="OrthoDB" id="2684990at2759"/>
<proteinExistence type="predicted"/>
<protein>
    <recommendedName>
        <fullName evidence="1">HAT C-terminal dimerisation domain-containing protein</fullName>
    </recommendedName>
</protein>
<dbReference type="Proteomes" id="UP000054018">
    <property type="component" value="Unassembled WGS sequence"/>
</dbReference>
<keyword evidence="3" id="KW-1185">Reference proteome</keyword>
<dbReference type="InterPro" id="IPR012337">
    <property type="entry name" value="RNaseH-like_sf"/>
</dbReference>
<name>A0A0C9ZP94_9AGAM</name>
<dbReference type="InterPro" id="IPR008906">
    <property type="entry name" value="HATC_C_dom"/>
</dbReference>
<reference evidence="2 3" key="1">
    <citation type="submission" date="2014-04" db="EMBL/GenBank/DDBJ databases">
        <authorList>
            <consortium name="DOE Joint Genome Institute"/>
            <person name="Kuo A."/>
            <person name="Kohler A."/>
            <person name="Costa M.D."/>
            <person name="Nagy L.G."/>
            <person name="Floudas D."/>
            <person name="Copeland A."/>
            <person name="Barry K.W."/>
            <person name="Cichocki N."/>
            <person name="Veneault-Fourrey C."/>
            <person name="LaButti K."/>
            <person name="Lindquist E.A."/>
            <person name="Lipzen A."/>
            <person name="Lundell T."/>
            <person name="Morin E."/>
            <person name="Murat C."/>
            <person name="Sun H."/>
            <person name="Tunlid A."/>
            <person name="Henrissat B."/>
            <person name="Grigoriev I.V."/>
            <person name="Hibbett D.S."/>
            <person name="Martin F."/>
            <person name="Nordberg H.P."/>
            <person name="Cantor M.N."/>
            <person name="Hua S.X."/>
        </authorList>
    </citation>
    <scope>NUCLEOTIDE SEQUENCE [LARGE SCALE GENOMIC DNA]</scope>
    <source>
        <strain evidence="2 3">441</strain>
    </source>
</reference>
<feature type="domain" description="HAT C-terminal dimerisation" evidence="1">
    <location>
        <begin position="87"/>
        <end position="147"/>
    </location>
</feature>
<dbReference type="GO" id="GO:0046983">
    <property type="term" value="F:protein dimerization activity"/>
    <property type="evidence" value="ECO:0007669"/>
    <property type="project" value="InterPro"/>
</dbReference>
<feature type="non-terminal residue" evidence="2">
    <location>
        <position position="227"/>
    </location>
</feature>
<evidence type="ECO:0000259" key="1">
    <source>
        <dbReference type="Pfam" id="PF05699"/>
    </source>
</evidence>
<evidence type="ECO:0000313" key="3">
    <source>
        <dbReference type="Proteomes" id="UP000054018"/>
    </source>
</evidence>
<accession>A0A0C9ZP94</accession>
<dbReference type="EMBL" id="KN833719">
    <property type="protein sequence ID" value="KIK24147.1"/>
    <property type="molecule type" value="Genomic_DNA"/>
</dbReference>
<dbReference type="HOGENOM" id="CLU_009123_6_1_1"/>
<organism evidence="2 3">
    <name type="scientific">Pisolithus microcarpus 441</name>
    <dbReference type="NCBI Taxonomy" id="765257"/>
    <lineage>
        <taxon>Eukaryota</taxon>
        <taxon>Fungi</taxon>
        <taxon>Dikarya</taxon>
        <taxon>Basidiomycota</taxon>
        <taxon>Agaricomycotina</taxon>
        <taxon>Agaricomycetes</taxon>
        <taxon>Agaricomycetidae</taxon>
        <taxon>Boletales</taxon>
        <taxon>Sclerodermatineae</taxon>
        <taxon>Pisolithaceae</taxon>
        <taxon>Pisolithus</taxon>
    </lineage>
</organism>
<dbReference type="Pfam" id="PF05699">
    <property type="entry name" value="Dimer_Tnp_hAT"/>
    <property type="match status" value="1"/>
</dbReference>
<dbReference type="AlphaFoldDB" id="A0A0C9ZP94"/>